<feature type="region of interest" description="Disordered" evidence="3">
    <location>
        <begin position="70"/>
        <end position="141"/>
    </location>
</feature>
<accession>A0A6A6JAQ5</accession>
<keyword evidence="6" id="KW-1185">Reference proteome</keyword>
<evidence type="ECO:0000313" key="6">
    <source>
        <dbReference type="Proteomes" id="UP000800097"/>
    </source>
</evidence>
<dbReference type="PANTHER" id="PTHR23245:SF25">
    <property type="entry name" value="TRNA WYBUTOSINE-SYNTHESIZING PROTEIN 2 HOMOLOG"/>
    <property type="match status" value="1"/>
</dbReference>
<evidence type="ECO:0000256" key="1">
    <source>
        <dbReference type="ARBA" id="ARBA00012265"/>
    </source>
</evidence>
<dbReference type="PROSITE" id="PS51684">
    <property type="entry name" value="SAM_MT_TRM5_TYW2"/>
    <property type="match status" value="1"/>
</dbReference>
<dbReference type="EC" id="2.5.1.114" evidence="1"/>
<evidence type="ECO:0000256" key="2">
    <source>
        <dbReference type="ARBA" id="ARBA00049400"/>
    </source>
</evidence>
<dbReference type="EMBL" id="ML986514">
    <property type="protein sequence ID" value="KAF2273058.1"/>
    <property type="molecule type" value="Genomic_DNA"/>
</dbReference>
<dbReference type="AlphaFoldDB" id="A0A6A6JAQ5"/>
<proteinExistence type="predicted"/>
<evidence type="ECO:0000259" key="4">
    <source>
        <dbReference type="PROSITE" id="PS51684"/>
    </source>
</evidence>
<dbReference type="GO" id="GO:0008175">
    <property type="term" value="F:tRNA methyltransferase activity"/>
    <property type="evidence" value="ECO:0007669"/>
    <property type="project" value="TreeGrafter"/>
</dbReference>
<sequence length="607" mass="66644">MITLLVPRAHVKRVKTALEKRGLLRGRISAEERGDGGGDGDGDGRKMMRMRIGATLSAEEVLGWKRMSSSVDDAYQGESGSGSEEGNEEGNREGEGEGEAKDKKDGERKGKGGRKEEGDGNGNGNGNAYERDPGPPNLSTILHHLGLPDLLPQASTSDPAIAIEIEITPPPSLSPFQTPSSPNYHKKKNALLQALARALSSSLPPSLLASLDLTPDILLNEFPSTYTVYKPLLLLPPNALASPAWRKLTARIPVDGEVMGRVWGKVTKAVGATCVAVNRGIPARMACPTRSPTSPPSLSKADEGEEEQEGQEEENILRLPTHLSPIYGYFGPAPTAQRQHHPTPSDFSSALWVSCTQNGLLQTWAPRYSMFSRGNVKEKARILGLASETVKAARGKGEECTAVDLYAGIGYFAFSYKKAGFKKVLCWEMNPWSVEGLRRGAGGNGWSVGIFHNPEEEKEEEIGELDILVFPESNSHAFSRISQLKNLQSPPLPPIRHVNCGFLPSSRLSWRTAVRVLDVRLGGYIHCHENVGVADIEERREEVQREIGEFLDEWEWERERDVGVAVGRGRERKRRVECRHVERVKTFAPGVIHVCFDVYVEGEDEVP</sequence>
<dbReference type="RefSeq" id="XP_033650597.1">
    <property type="nucleotide sequence ID" value="XM_033801738.1"/>
</dbReference>
<dbReference type="SUPFAM" id="SSF53335">
    <property type="entry name" value="S-adenosyl-L-methionine-dependent methyltransferases"/>
    <property type="match status" value="1"/>
</dbReference>
<protein>
    <recommendedName>
        <fullName evidence="1">tRNA(Phe) (4-demethylwyosine(37)-C(7)) aminocarboxypropyltransferase</fullName>
        <ecNumber evidence="1">2.5.1.114</ecNumber>
    </recommendedName>
</protein>
<dbReference type="GO" id="GO:0031591">
    <property type="term" value="P:wybutosine biosynthetic process"/>
    <property type="evidence" value="ECO:0007669"/>
    <property type="project" value="TreeGrafter"/>
</dbReference>
<feature type="region of interest" description="Disordered" evidence="3">
    <location>
        <begin position="285"/>
        <end position="314"/>
    </location>
</feature>
<evidence type="ECO:0000256" key="3">
    <source>
        <dbReference type="SAM" id="MobiDB-lite"/>
    </source>
</evidence>
<evidence type="ECO:0000313" key="5">
    <source>
        <dbReference type="EMBL" id="KAF2273058.1"/>
    </source>
</evidence>
<dbReference type="Proteomes" id="UP000800097">
    <property type="component" value="Unassembled WGS sequence"/>
</dbReference>
<dbReference type="GO" id="GO:0030488">
    <property type="term" value="P:tRNA methylation"/>
    <property type="evidence" value="ECO:0007669"/>
    <property type="project" value="TreeGrafter"/>
</dbReference>
<dbReference type="PANTHER" id="PTHR23245">
    <property type="entry name" value="TRNA METHYLTRANSFERASE"/>
    <property type="match status" value="1"/>
</dbReference>
<dbReference type="GeneID" id="54554913"/>
<dbReference type="Gene3D" id="3.40.50.150">
    <property type="entry name" value="Vaccinia Virus protein VP39"/>
    <property type="match status" value="1"/>
</dbReference>
<dbReference type="InterPro" id="IPR029063">
    <property type="entry name" value="SAM-dependent_MTases_sf"/>
</dbReference>
<dbReference type="GO" id="GO:0102522">
    <property type="term" value="F:tRNA 4-demethylwyosine alpha-amino-alpha-carboxypropyltransferase activity"/>
    <property type="evidence" value="ECO:0007669"/>
    <property type="project" value="UniProtKB-EC"/>
</dbReference>
<dbReference type="OrthoDB" id="2387925at2759"/>
<comment type="catalytic activity">
    <reaction evidence="2">
        <text>4-demethylwyosine(37) in tRNA(Phe) + S-adenosyl-L-methionine = 4-demethyl-7-[(3S)-3-amino-3-carboxypropyl]wyosine(37) in tRNA(Phe) + S-methyl-5'-thioadenosine + H(+)</text>
        <dbReference type="Rhea" id="RHEA:36355"/>
        <dbReference type="Rhea" id="RHEA-COMP:10164"/>
        <dbReference type="Rhea" id="RHEA-COMP:10378"/>
        <dbReference type="ChEBI" id="CHEBI:15378"/>
        <dbReference type="ChEBI" id="CHEBI:17509"/>
        <dbReference type="ChEBI" id="CHEBI:59789"/>
        <dbReference type="ChEBI" id="CHEBI:64315"/>
        <dbReference type="ChEBI" id="CHEBI:73550"/>
        <dbReference type="EC" id="2.5.1.114"/>
    </reaction>
</comment>
<gene>
    <name evidence="5" type="ORF">EI97DRAFT_469978</name>
</gene>
<feature type="compositionally biased region" description="Low complexity" evidence="3">
    <location>
        <begin position="288"/>
        <end position="299"/>
    </location>
</feature>
<feature type="compositionally biased region" description="Basic and acidic residues" evidence="3">
    <location>
        <begin position="89"/>
        <end position="118"/>
    </location>
</feature>
<name>A0A6A6JAQ5_WESOR</name>
<feature type="domain" description="SAM-dependent methyltransferase TRM5/TYW2-type" evidence="4">
    <location>
        <begin position="288"/>
        <end position="602"/>
    </location>
</feature>
<feature type="compositionally biased region" description="Acidic residues" evidence="3">
    <location>
        <begin position="303"/>
        <end position="314"/>
    </location>
</feature>
<dbReference type="GO" id="GO:0005737">
    <property type="term" value="C:cytoplasm"/>
    <property type="evidence" value="ECO:0007669"/>
    <property type="project" value="TreeGrafter"/>
</dbReference>
<reference evidence="5" key="1">
    <citation type="journal article" date="2020" name="Stud. Mycol.">
        <title>101 Dothideomycetes genomes: a test case for predicting lifestyles and emergence of pathogens.</title>
        <authorList>
            <person name="Haridas S."/>
            <person name="Albert R."/>
            <person name="Binder M."/>
            <person name="Bloem J."/>
            <person name="Labutti K."/>
            <person name="Salamov A."/>
            <person name="Andreopoulos B."/>
            <person name="Baker S."/>
            <person name="Barry K."/>
            <person name="Bills G."/>
            <person name="Bluhm B."/>
            <person name="Cannon C."/>
            <person name="Castanera R."/>
            <person name="Culley D."/>
            <person name="Daum C."/>
            <person name="Ezra D."/>
            <person name="Gonzalez J."/>
            <person name="Henrissat B."/>
            <person name="Kuo A."/>
            <person name="Liang C."/>
            <person name="Lipzen A."/>
            <person name="Lutzoni F."/>
            <person name="Magnuson J."/>
            <person name="Mondo S."/>
            <person name="Nolan M."/>
            <person name="Ohm R."/>
            <person name="Pangilinan J."/>
            <person name="Park H.-J."/>
            <person name="Ramirez L."/>
            <person name="Alfaro M."/>
            <person name="Sun H."/>
            <person name="Tritt A."/>
            <person name="Yoshinaga Y."/>
            <person name="Zwiers L.-H."/>
            <person name="Turgeon B."/>
            <person name="Goodwin S."/>
            <person name="Spatafora J."/>
            <person name="Crous P."/>
            <person name="Grigoriev I."/>
        </authorList>
    </citation>
    <scope>NUCLEOTIDE SEQUENCE</scope>
    <source>
        <strain evidence="5">CBS 379.55</strain>
    </source>
</reference>
<organism evidence="5 6">
    <name type="scientific">Westerdykella ornata</name>
    <dbReference type="NCBI Taxonomy" id="318751"/>
    <lineage>
        <taxon>Eukaryota</taxon>
        <taxon>Fungi</taxon>
        <taxon>Dikarya</taxon>
        <taxon>Ascomycota</taxon>
        <taxon>Pezizomycotina</taxon>
        <taxon>Dothideomycetes</taxon>
        <taxon>Pleosporomycetidae</taxon>
        <taxon>Pleosporales</taxon>
        <taxon>Sporormiaceae</taxon>
        <taxon>Westerdykella</taxon>
    </lineage>
</organism>
<dbReference type="InterPro" id="IPR030382">
    <property type="entry name" value="MeTrfase_TRM5/TYW2"/>
</dbReference>